<comment type="caution">
    <text evidence="2">The sequence shown here is derived from an EMBL/GenBank/DDBJ whole genome shotgun (WGS) entry which is preliminary data.</text>
</comment>
<evidence type="ECO:0000256" key="1">
    <source>
        <dbReference type="SAM" id="MobiDB-lite"/>
    </source>
</evidence>
<feature type="compositionally biased region" description="Basic and acidic residues" evidence="1">
    <location>
        <begin position="1"/>
        <end position="12"/>
    </location>
</feature>
<accession>A0A1C7LKR4</accession>
<name>A0A1C7LKR4_GRIFR</name>
<keyword evidence="3" id="KW-1185">Reference proteome</keyword>
<dbReference type="EMBL" id="LUGG01000047">
    <property type="protein sequence ID" value="OBZ65321.1"/>
    <property type="molecule type" value="Genomic_DNA"/>
</dbReference>
<dbReference type="AlphaFoldDB" id="A0A1C7LKR4"/>
<protein>
    <submittedName>
        <fullName evidence="2">Uncharacterized protein</fullName>
    </submittedName>
</protein>
<gene>
    <name evidence="2" type="ORF">A0H81_14750</name>
</gene>
<sequence length="96" mass="10546">MEKARLITREGADTYVSPEPQPPGDFEQYICRDSLFHRLSHALPPGPQCSQKVAAIEVQGSLSVGSSVGDFRFECADEQGVVLILKRGVKRENLTS</sequence>
<evidence type="ECO:0000313" key="3">
    <source>
        <dbReference type="Proteomes" id="UP000092993"/>
    </source>
</evidence>
<reference evidence="2 3" key="1">
    <citation type="submission" date="2016-03" db="EMBL/GenBank/DDBJ databases">
        <title>Whole genome sequencing of Grifola frondosa 9006-11.</title>
        <authorList>
            <person name="Min B."/>
            <person name="Park H."/>
            <person name="Kim J.-G."/>
            <person name="Cho H."/>
            <person name="Oh Y.-L."/>
            <person name="Kong W.-S."/>
            <person name="Choi I.-G."/>
        </authorList>
    </citation>
    <scope>NUCLEOTIDE SEQUENCE [LARGE SCALE GENOMIC DNA]</scope>
    <source>
        <strain evidence="2 3">9006-11</strain>
    </source>
</reference>
<dbReference type="Proteomes" id="UP000092993">
    <property type="component" value="Unassembled WGS sequence"/>
</dbReference>
<evidence type="ECO:0000313" key="2">
    <source>
        <dbReference type="EMBL" id="OBZ65321.1"/>
    </source>
</evidence>
<organism evidence="2 3">
    <name type="scientific">Grifola frondosa</name>
    <name type="common">Maitake</name>
    <name type="synonym">Polyporus frondosus</name>
    <dbReference type="NCBI Taxonomy" id="5627"/>
    <lineage>
        <taxon>Eukaryota</taxon>
        <taxon>Fungi</taxon>
        <taxon>Dikarya</taxon>
        <taxon>Basidiomycota</taxon>
        <taxon>Agaricomycotina</taxon>
        <taxon>Agaricomycetes</taxon>
        <taxon>Polyporales</taxon>
        <taxon>Grifolaceae</taxon>
        <taxon>Grifola</taxon>
    </lineage>
</organism>
<proteinExistence type="predicted"/>
<feature type="region of interest" description="Disordered" evidence="1">
    <location>
        <begin position="1"/>
        <end position="24"/>
    </location>
</feature>